<keyword evidence="10" id="KW-1185">Reference proteome</keyword>
<dbReference type="NCBIfam" id="TIGR00914">
    <property type="entry name" value="2A0601"/>
    <property type="match status" value="1"/>
</dbReference>
<keyword evidence="7 8" id="KW-0472">Membrane</keyword>
<dbReference type="RefSeq" id="WP_302040822.1">
    <property type="nucleotide sequence ID" value="NZ_JAUKPO010000024.1"/>
</dbReference>
<dbReference type="Gene3D" id="3.30.70.1430">
    <property type="entry name" value="Multidrug efflux transporter AcrB pore domain"/>
    <property type="match status" value="2"/>
</dbReference>
<evidence type="ECO:0000256" key="4">
    <source>
        <dbReference type="ARBA" id="ARBA00022475"/>
    </source>
</evidence>
<evidence type="ECO:0000256" key="8">
    <source>
        <dbReference type="SAM" id="Phobius"/>
    </source>
</evidence>
<dbReference type="Gene3D" id="3.30.70.1440">
    <property type="entry name" value="Multidrug efflux transporter AcrB pore domain"/>
    <property type="match status" value="1"/>
</dbReference>
<name>A0ABT8RD47_9BACT</name>
<keyword evidence="6 8" id="KW-1133">Transmembrane helix</keyword>
<reference evidence="9" key="1">
    <citation type="submission" date="2023-07" db="EMBL/GenBank/DDBJ databases">
        <title>The genome sequence of Rhodocytophaga aerolata KACC 12507.</title>
        <authorList>
            <person name="Zhang X."/>
        </authorList>
    </citation>
    <scope>NUCLEOTIDE SEQUENCE</scope>
    <source>
        <strain evidence="9">KACC 12507</strain>
    </source>
</reference>
<evidence type="ECO:0000313" key="10">
    <source>
        <dbReference type="Proteomes" id="UP001168528"/>
    </source>
</evidence>
<dbReference type="PRINTS" id="PR00702">
    <property type="entry name" value="ACRIFLAVINRP"/>
</dbReference>
<dbReference type="Gene3D" id="1.20.1640.10">
    <property type="entry name" value="Multidrug efflux transporter AcrB transmembrane domain"/>
    <property type="match status" value="2"/>
</dbReference>
<evidence type="ECO:0000256" key="1">
    <source>
        <dbReference type="ARBA" id="ARBA00004651"/>
    </source>
</evidence>
<dbReference type="InterPro" id="IPR027463">
    <property type="entry name" value="AcrB_DN_DC_subdom"/>
</dbReference>
<dbReference type="Gene3D" id="3.30.70.1320">
    <property type="entry name" value="Multidrug efflux transporter AcrB pore domain like"/>
    <property type="match status" value="1"/>
</dbReference>
<evidence type="ECO:0000256" key="2">
    <source>
        <dbReference type="ARBA" id="ARBA00010942"/>
    </source>
</evidence>
<evidence type="ECO:0000256" key="7">
    <source>
        <dbReference type="ARBA" id="ARBA00023136"/>
    </source>
</evidence>
<dbReference type="Proteomes" id="UP001168528">
    <property type="component" value="Unassembled WGS sequence"/>
</dbReference>
<keyword evidence="4" id="KW-1003">Cell membrane</keyword>
<feature type="transmembrane region" description="Helical" evidence="8">
    <location>
        <begin position="871"/>
        <end position="890"/>
    </location>
</feature>
<feature type="transmembrane region" description="Helical" evidence="8">
    <location>
        <begin position="446"/>
        <end position="466"/>
    </location>
</feature>
<feature type="transmembrane region" description="Helical" evidence="8">
    <location>
        <begin position="393"/>
        <end position="417"/>
    </location>
</feature>
<dbReference type="SUPFAM" id="SSF56954">
    <property type="entry name" value="Outer membrane efflux proteins (OEP)"/>
    <property type="match status" value="1"/>
</dbReference>
<sequence length="1453" mass="159605">MIDAIIHFSIKNKLIIGLFVVALIAWGIYSFNQIPIDAVPDITNNQVQVITQSPSLAAQEVEQFITFPLETSLRNIPGVIEIRSISRFGLSVITVVFTDDTDTYLARQLVAEQIKMAEEDIMPGVGTPTMAPVTTGLGEIYQYVIRPEKGYEQKYSATELRTVQDWIVKRQLAGVPGVVEVSSFGGFLKEYEVSINPDKLRAMNTTIPEIYQAISVNNANTGGSYIEKGSNAYFIRGEGMVSNLQDISNIVVKNMEGVPILVRDLAEVTYGHAVRYGAMTRNGEGEVVGGIVLMLKGASSEAVINGVKERVAQIQKTLPAGLIIEPFLDRTTLIDKAIRTVSTNLIEGGLIVIFVLILLLGNWRAGVVVASVIPLCMLFALSMLNVFGVSANLMSLGAIDFGLVVDGAVIIVEAMIFHIAHTQLNGQNETMDDIARDSASKMMRSALFGQLIILIVYFPILSLTGIEGKMFRPMAMAVSFAIIGAMILCVTYVPMVSALLLTKNIKEEGTLSHKIMHALHKVYDPIIRMALKRRVAVLGMAVLLFLGSLLIFFSMGGEFIPNLDEGDFAVEVRLAPGSSLSQTIKVSTDAENILLRFPEVKEVISKIGTAEIPTDPMPLEANDLMVILKEKDEWTTAATKDGLAEKMGAALAVIPGVNFDFQQPIQMRFNELMTGVKSDVAVKIYGEDLNLLFQKANQSAALLRNIPGVADLKVEQIIGLPQMLVSYKRDKIAQYGVNIADLNTILKTAFAGEAAGVVFEGEKRFDLVVRLNAAFRTDIENIRNLFVELPNGHKVPFGELADISYKEAPMQISRDNARRRITVGLNVRNRDVESLVEEIRQVLESKVELPAGYYFTYGGQFENLQNAKARLSIAVPVSLLLIFVLLFFTFHSFKQSLMIYTAIPLSAIGGIMALWLRGMPFSISAGVGFIALFGVAVLNGIVLISYFNDLEKEGVTDVYERILKGTAVRFRPVVMTAAVASLGFLPMALSGSAGAEVQRPLATVVIGGLISATLLTLVVLPVLYSFFSKGKSEDATGQIATGGVKLTIISLFILGSIIGSTVPAKAQTNRQAAQVLSLPQAIDLALQQNPLLKVSSLQVESQRTLRKTAFDIPKTAVEYQYGQIQAMPNDYLLNVTQQFAFPTLYAAQSKLSSHLVTEAMRRQDVQKNELVKQVKSVYYRLVQNYARRQLLQAQDSVYQRSAQAAAVRYRTGETNQLEQISAETRARDIRNRQILINADIEILRQQLQILLNAPQPVGIDTLATPAKLSADSSILSSLTVTNNPVLAVLEQQAQVSKQAIKVERQRLLPDFTVGYFNQSIEKVPNFHVVQAGIAVPLFFAAPKGRIEAARIGEDISRTQLAYQTTQLSGELHMLKQQLLSYTSSTQYYETYALPQADLILRNAEQSYRSGDIDYVTFVQEALQAWQIKESYLDQLEGYNQTVIAIEALTGNNE</sequence>
<feature type="transmembrane region" description="Helical" evidence="8">
    <location>
        <begin position="1001"/>
        <end position="1027"/>
    </location>
</feature>
<feature type="transmembrane region" description="Helical" evidence="8">
    <location>
        <begin position="12"/>
        <end position="31"/>
    </location>
</feature>
<keyword evidence="5 8" id="KW-0812">Transmembrane</keyword>
<evidence type="ECO:0000256" key="3">
    <source>
        <dbReference type="ARBA" id="ARBA00022448"/>
    </source>
</evidence>
<accession>A0ABT8RD47</accession>
<dbReference type="PANTHER" id="PTHR32063">
    <property type="match status" value="1"/>
</dbReference>
<dbReference type="SUPFAM" id="SSF82866">
    <property type="entry name" value="Multidrug efflux transporter AcrB transmembrane domain"/>
    <property type="match status" value="2"/>
</dbReference>
<keyword evidence="3" id="KW-0813">Transport</keyword>
<feature type="transmembrane region" description="Helical" evidence="8">
    <location>
        <begin position="897"/>
        <end position="916"/>
    </location>
</feature>
<evidence type="ECO:0000256" key="5">
    <source>
        <dbReference type="ARBA" id="ARBA00022692"/>
    </source>
</evidence>
<dbReference type="SUPFAM" id="SSF82714">
    <property type="entry name" value="Multidrug efflux transporter AcrB TolC docking domain, DN and DC subdomains"/>
    <property type="match status" value="2"/>
</dbReference>
<feature type="transmembrane region" description="Helical" evidence="8">
    <location>
        <begin position="478"/>
        <end position="501"/>
    </location>
</feature>
<feature type="transmembrane region" description="Helical" evidence="8">
    <location>
        <begin position="535"/>
        <end position="555"/>
    </location>
</feature>
<gene>
    <name evidence="9" type="ORF">Q0590_27320</name>
</gene>
<comment type="caution">
    <text evidence="9">The sequence shown here is derived from an EMBL/GenBank/DDBJ whole genome shotgun (WGS) entry which is preliminary data.</text>
</comment>
<evidence type="ECO:0000256" key="6">
    <source>
        <dbReference type="ARBA" id="ARBA00022989"/>
    </source>
</evidence>
<dbReference type="InterPro" id="IPR004763">
    <property type="entry name" value="CusA-like"/>
</dbReference>
<dbReference type="EMBL" id="JAUKPO010000024">
    <property type="protein sequence ID" value="MDO1450021.1"/>
    <property type="molecule type" value="Genomic_DNA"/>
</dbReference>
<feature type="transmembrane region" description="Helical" evidence="8">
    <location>
        <begin position="922"/>
        <end position="947"/>
    </location>
</feature>
<organism evidence="9 10">
    <name type="scientific">Rhodocytophaga aerolata</name>
    <dbReference type="NCBI Taxonomy" id="455078"/>
    <lineage>
        <taxon>Bacteria</taxon>
        <taxon>Pseudomonadati</taxon>
        <taxon>Bacteroidota</taxon>
        <taxon>Cytophagia</taxon>
        <taxon>Cytophagales</taxon>
        <taxon>Rhodocytophagaceae</taxon>
        <taxon>Rhodocytophaga</taxon>
    </lineage>
</organism>
<feature type="transmembrane region" description="Helical" evidence="8">
    <location>
        <begin position="341"/>
        <end position="360"/>
    </location>
</feature>
<dbReference type="PANTHER" id="PTHR32063:SF24">
    <property type="entry name" value="CATION EFFLUX SYSTEM (ACRB_ACRD_ACRF FAMILY)"/>
    <property type="match status" value="1"/>
</dbReference>
<protein>
    <submittedName>
        <fullName evidence="9">CusA/CzcA family heavy metal efflux RND transporter</fullName>
    </submittedName>
</protein>
<dbReference type="SUPFAM" id="SSF82693">
    <property type="entry name" value="Multidrug efflux transporter AcrB pore domain, PN1, PN2, PC1 and PC2 subdomains"/>
    <property type="match status" value="3"/>
</dbReference>
<dbReference type="Pfam" id="PF00873">
    <property type="entry name" value="ACR_tran"/>
    <property type="match status" value="1"/>
</dbReference>
<feature type="transmembrane region" description="Helical" evidence="8">
    <location>
        <begin position="968"/>
        <end position="989"/>
    </location>
</feature>
<feature type="transmembrane region" description="Helical" evidence="8">
    <location>
        <begin position="367"/>
        <end position="387"/>
    </location>
</feature>
<dbReference type="InterPro" id="IPR001036">
    <property type="entry name" value="Acrflvin-R"/>
</dbReference>
<comment type="similarity">
    <text evidence="2">Belongs to the resistance-nodulation-cell division (RND) (TC 2.A.6) family.</text>
</comment>
<comment type="subcellular location">
    <subcellularLocation>
        <location evidence="1">Cell membrane</location>
        <topology evidence="1">Multi-pass membrane protein</topology>
    </subcellularLocation>
</comment>
<dbReference type="Gene3D" id="1.20.1600.10">
    <property type="entry name" value="Outer membrane efflux proteins (OEP)"/>
    <property type="match status" value="1"/>
</dbReference>
<feature type="transmembrane region" description="Helical" evidence="8">
    <location>
        <begin position="1039"/>
        <end position="1059"/>
    </location>
</feature>
<dbReference type="Gene3D" id="3.30.2090.10">
    <property type="entry name" value="Multidrug efflux transporter AcrB TolC docking domain, DN and DC subdomains"/>
    <property type="match status" value="2"/>
</dbReference>
<evidence type="ECO:0000313" key="9">
    <source>
        <dbReference type="EMBL" id="MDO1450021.1"/>
    </source>
</evidence>
<proteinExistence type="inferred from homology"/>